<reference evidence="2" key="1">
    <citation type="journal article" date="2023" name="Mol. Phylogenet. Evol.">
        <title>Genome-scale phylogeny and comparative genomics of the fungal order Sordariales.</title>
        <authorList>
            <person name="Hensen N."/>
            <person name="Bonometti L."/>
            <person name="Westerberg I."/>
            <person name="Brannstrom I.O."/>
            <person name="Guillou S."/>
            <person name="Cros-Aarteil S."/>
            <person name="Calhoun S."/>
            <person name="Haridas S."/>
            <person name="Kuo A."/>
            <person name="Mondo S."/>
            <person name="Pangilinan J."/>
            <person name="Riley R."/>
            <person name="LaButti K."/>
            <person name="Andreopoulos B."/>
            <person name="Lipzen A."/>
            <person name="Chen C."/>
            <person name="Yan M."/>
            <person name="Daum C."/>
            <person name="Ng V."/>
            <person name="Clum A."/>
            <person name="Steindorff A."/>
            <person name="Ohm R.A."/>
            <person name="Martin F."/>
            <person name="Silar P."/>
            <person name="Natvig D.O."/>
            <person name="Lalanne C."/>
            <person name="Gautier V."/>
            <person name="Ament-Velasquez S.L."/>
            <person name="Kruys A."/>
            <person name="Hutchinson M.I."/>
            <person name="Powell A.J."/>
            <person name="Barry K."/>
            <person name="Miller A.N."/>
            <person name="Grigoriev I.V."/>
            <person name="Debuchy R."/>
            <person name="Gladieux P."/>
            <person name="Hiltunen Thoren M."/>
            <person name="Johannesson H."/>
        </authorList>
    </citation>
    <scope>NUCLEOTIDE SEQUENCE</scope>
    <source>
        <strain evidence="2">CBS 168.71</strain>
    </source>
</reference>
<organism evidence="2 3">
    <name type="scientific">Chaetomium fimeti</name>
    <dbReference type="NCBI Taxonomy" id="1854472"/>
    <lineage>
        <taxon>Eukaryota</taxon>
        <taxon>Fungi</taxon>
        <taxon>Dikarya</taxon>
        <taxon>Ascomycota</taxon>
        <taxon>Pezizomycotina</taxon>
        <taxon>Sordariomycetes</taxon>
        <taxon>Sordariomycetidae</taxon>
        <taxon>Sordariales</taxon>
        <taxon>Chaetomiaceae</taxon>
        <taxon>Chaetomium</taxon>
    </lineage>
</organism>
<dbReference type="AlphaFoldDB" id="A0AAE0H7N0"/>
<evidence type="ECO:0000256" key="1">
    <source>
        <dbReference type="SAM" id="MobiDB-lite"/>
    </source>
</evidence>
<sequence>MNATPYLALVSRESWGGAGPPTATNSTTRSSGIFGSQTQSAFILKSGVCFRALQLSLWKNACSTRHIAGRLAPLMIDGRHQTAGHEPGSVRGRTPTDPLLPGVTELLVAARVTTTKPTALAVANLKHQQSSASISSSWCHPNQNSNHAHECTLNGDQIKARAGAKVCGAEYRNNTSTVRSESEQRTSSAMRPVWQTTTDNRHRHS</sequence>
<evidence type="ECO:0000313" key="3">
    <source>
        <dbReference type="Proteomes" id="UP001278766"/>
    </source>
</evidence>
<dbReference type="EMBL" id="JAUEPN010000009">
    <property type="protein sequence ID" value="KAK3291478.1"/>
    <property type="molecule type" value="Genomic_DNA"/>
</dbReference>
<protein>
    <submittedName>
        <fullName evidence="2">Uncharacterized protein</fullName>
    </submittedName>
</protein>
<name>A0AAE0H7N0_9PEZI</name>
<feature type="compositionally biased region" description="Polar residues" evidence="1">
    <location>
        <begin position="174"/>
        <end position="198"/>
    </location>
</feature>
<dbReference type="Proteomes" id="UP001278766">
    <property type="component" value="Unassembled WGS sequence"/>
</dbReference>
<dbReference type="RefSeq" id="XP_062654992.1">
    <property type="nucleotide sequence ID" value="XM_062804694.1"/>
</dbReference>
<accession>A0AAE0H7N0</accession>
<feature type="region of interest" description="Disordered" evidence="1">
    <location>
        <begin position="174"/>
        <end position="205"/>
    </location>
</feature>
<reference evidence="2" key="2">
    <citation type="submission" date="2023-06" db="EMBL/GenBank/DDBJ databases">
        <authorList>
            <consortium name="Lawrence Berkeley National Laboratory"/>
            <person name="Haridas S."/>
            <person name="Hensen N."/>
            <person name="Bonometti L."/>
            <person name="Westerberg I."/>
            <person name="Brannstrom I.O."/>
            <person name="Guillou S."/>
            <person name="Cros-Aarteil S."/>
            <person name="Calhoun S."/>
            <person name="Kuo A."/>
            <person name="Mondo S."/>
            <person name="Pangilinan J."/>
            <person name="Riley R."/>
            <person name="Labutti K."/>
            <person name="Andreopoulos B."/>
            <person name="Lipzen A."/>
            <person name="Chen C."/>
            <person name="Yanf M."/>
            <person name="Daum C."/>
            <person name="Ng V."/>
            <person name="Clum A."/>
            <person name="Steindorff A."/>
            <person name="Ohm R."/>
            <person name="Martin F."/>
            <person name="Silar P."/>
            <person name="Natvig D."/>
            <person name="Lalanne C."/>
            <person name="Gautier V."/>
            <person name="Ament-Velasquez S.L."/>
            <person name="Kruys A."/>
            <person name="Hutchinson M.I."/>
            <person name="Powell A.J."/>
            <person name="Barry K."/>
            <person name="Miller A.N."/>
            <person name="Grigoriev I.V."/>
            <person name="Debuchy R."/>
            <person name="Gladieux P."/>
            <person name="Thoren M.H."/>
            <person name="Johannesson H."/>
        </authorList>
    </citation>
    <scope>NUCLEOTIDE SEQUENCE</scope>
    <source>
        <strain evidence="2">CBS 168.71</strain>
    </source>
</reference>
<comment type="caution">
    <text evidence="2">The sequence shown here is derived from an EMBL/GenBank/DDBJ whole genome shotgun (WGS) entry which is preliminary data.</text>
</comment>
<evidence type="ECO:0000313" key="2">
    <source>
        <dbReference type="EMBL" id="KAK3291478.1"/>
    </source>
</evidence>
<keyword evidence="3" id="KW-1185">Reference proteome</keyword>
<dbReference type="GeneID" id="87841642"/>
<proteinExistence type="predicted"/>
<gene>
    <name evidence="2" type="ORF">B0H64DRAFT_409115</name>
</gene>